<protein>
    <submittedName>
        <fullName evidence="2">Uncharacterized protein</fullName>
    </submittedName>
</protein>
<keyword evidence="1" id="KW-0732">Signal</keyword>
<sequence>MKLSAVLAATVFLCSLSAQGQITYVDASVTNTQAVGGTPSPFSTTSITSDNLWRFRSGFGFDVAGNNGIYEKDGASGGYGDAAKLEMTISGLTVNTEYAVYVNFLSASNADWKIQAGVAKNALTLFSSSTTGVENLLFCRKGAILKNGKALET</sequence>
<comment type="caution">
    <text evidence="2">The sequence shown here is derived from an EMBL/GenBank/DDBJ whole genome shotgun (WGS) entry which is preliminary data.</text>
</comment>
<feature type="signal peptide" evidence="1">
    <location>
        <begin position="1"/>
        <end position="20"/>
    </location>
</feature>
<evidence type="ECO:0000256" key="1">
    <source>
        <dbReference type="SAM" id="SignalP"/>
    </source>
</evidence>
<dbReference type="EMBL" id="JACBAZ010000001">
    <property type="protein sequence ID" value="NWK54526.1"/>
    <property type="molecule type" value="Genomic_DNA"/>
</dbReference>
<gene>
    <name evidence="2" type="ORF">HW115_02815</name>
</gene>
<organism evidence="2 3">
    <name type="scientific">Oceaniferula marina</name>
    <dbReference type="NCBI Taxonomy" id="2748318"/>
    <lineage>
        <taxon>Bacteria</taxon>
        <taxon>Pseudomonadati</taxon>
        <taxon>Verrucomicrobiota</taxon>
        <taxon>Verrucomicrobiia</taxon>
        <taxon>Verrucomicrobiales</taxon>
        <taxon>Verrucomicrobiaceae</taxon>
        <taxon>Oceaniferula</taxon>
    </lineage>
</organism>
<proteinExistence type="predicted"/>
<name>A0A851GAU2_9BACT</name>
<dbReference type="Proteomes" id="UP000557872">
    <property type="component" value="Unassembled WGS sequence"/>
</dbReference>
<keyword evidence="3" id="KW-1185">Reference proteome</keyword>
<evidence type="ECO:0000313" key="2">
    <source>
        <dbReference type="EMBL" id="NWK54526.1"/>
    </source>
</evidence>
<feature type="chain" id="PRO_5032285461" evidence="1">
    <location>
        <begin position="21"/>
        <end position="153"/>
    </location>
</feature>
<evidence type="ECO:0000313" key="3">
    <source>
        <dbReference type="Proteomes" id="UP000557872"/>
    </source>
</evidence>
<reference evidence="2 3" key="1">
    <citation type="submission" date="2020-07" db="EMBL/GenBank/DDBJ databases">
        <title>Roseicoccus Jingziensis gen. nov., sp. nov., isolated from coastal seawater.</title>
        <authorList>
            <person name="Feng X."/>
        </authorList>
    </citation>
    <scope>NUCLEOTIDE SEQUENCE [LARGE SCALE GENOMIC DNA]</scope>
    <source>
        <strain evidence="2 3">N1E253</strain>
    </source>
</reference>
<accession>A0A851GAU2</accession>
<dbReference type="RefSeq" id="WP_178931048.1">
    <property type="nucleotide sequence ID" value="NZ_JACBAZ010000001.1"/>
</dbReference>
<dbReference type="AlphaFoldDB" id="A0A851GAU2"/>